<dbReference type="GO" id="GO:0016031">
    <property type="term" value="P:tRNA import into mitochondrion"/>
    <property type="evidence" value="ECO:0007669"/>
    <property type="project" value="TreeGrafter"/>
</dbReference>
<evidence type="ECO:0000256" key="8">
    <source>
        <dbReference type="ARBA" id="ARBA00023128"/>
    </source>
</evidence>
<evidence type="ECO:0000313" key="10">
    <source>
        <dbReference type="Proteomes" id="UP000887540"/>
    </source>
</evidence>
<evidence type="ECO:0000256" key="3">
    <source>
        <dbReference type="ARBA" id="ARBA00022448"/>
    </source>
</evidence>
<dbReference type="InterPro" id="IPR002056">
    <property type="entry name" value="MAS20"/>
</dbReference>
<evidence type="ECO:0000313" key="11">
    <source>
        <dbReference type="WBParaSite" id="ACRNAN_Path_496.g1873.t1"/>
    </source>
</evidence>
<dbReference type="GO" id="GO:0005742">
    <property type="term" value="C:mitochondrial outer membrane translocase complex"/>
    <property type="evidence" value="ECO:0007669"/>
    <property type="project" value="InterPro"/>
</dbReference>
<protein>
    <submittedName>
        <fullName evidence="11">Mitochondrial import receptor subunit TOM20</fullName>
    </submittedName>
</protein>
<keyword evidence="8" id="KW-0496">Mitochondrion</keyword>
<dbReference type="WBParaSite" id="ACRNAN_Path_496.g1873.t1">
    <property type="protein sequence ID" value="ACRNAN_Path_496.g1873.t1"/>
    <property type="gene ID" value="ACRNAN_Path_496.g1873"/>
</dbReference>
<reference evidence="11" key="1">
    <citation type="submission" date="2022-11" db="UniProtKB">
        <authorList>
            <consortium name="WormBaseParasite"/>
        </authorList>
    </citation>
    <scope>IDENTIFICATION</scope>
</reference>
<dbReference type="Pfam" id="PF02064">
    <property type="entry name" value="MAS20"/>
    <property type="match status" value="1"/>
</dbReference>
<keyword evidence="3" id="KW-0813">Transport</keyword>
<keyword evidence="5" id="KW-1000">Mitochondrion outer membrane</keyword>
<dbReference type="SUPFAM" id="SSF47157">
    <property type="entry name" value="Mitochondrial import receptor subunit Tom20"/>
    <property type="match status" value="1"/>
</dbReference>
<dbReference type="PRINTS" id="PR01989">
    <property type="entry name" value="EUOM20RECPTR"/>
</dbReference>
<keyword evidence="7" id="KW-1133">Transmembrane helix</keyword>
<accession>A0A914C7U8</accession>
<dbReference type="AlphaFoldDB" id="A0A914C7U8"/>
<evidence type="ECO:0000256" key="7">
    <source>
        <dbReference type="ARBA" id="ARBA00022989"/>
    </source>
</evidence>
<dbReference type="PANTHER" id="PTHR12430">
    <property type="entry name" value="MITOCHONDRIAL IMPORT RECEPTOR SUBUNIT TOM20"/>
    <property type="match status" value="1"/>
</dbReference>
<dbReference type="PRINTS" id="PR00351">
    <property type="entry name" value="OM20RECEPTOR"/>
</dbReference>
<dbReference type="Gene3D" id="1.20.960.10">
    <property type="entry name" value="Mitochondrial outer membrane translocase complex, subunit Tom20 domain"/>
    <property type="match status" value="1"/>
</dbReference>
<keyword evidence="10" id="KW-1185">Reference proteome</keyword>
<dbReference type="Proteomes" id="UP000887540">
    <property type="component" value="Unplaced"/>
</dbReference>
<dbReference type="PANTHER" id="PTHR12430:SF0">
    <property type="entry name" value="TRANSLOCASE OF OUTER MITOCHONDRIAL MEMBRANE 20"/>
    <property type="match status" value="1"/>
</dbReference>
<evidence type="ECO:0000256" key="5">
    <source>
        <dbReference type="ARBA" id="ARBA00022787"/>
    </source>
</evidence>
<keyword evidence="4" id="KW-0812">Transmembrane</keyword>
<keyword evidence="9" id="KW-0472">Membrane</keyword>
<dbReference type="GO" id="GO:0006886">
    <property type="term" value="P:intracellular protein transport"/>
    <property type="evidence" value="ECO:0007669"/>
    <property type="project" value="InterPro"/>
</dbReference>
<evidence type="ECO:0000256" key="1">
    <source>
        <dbReference type="ARBA" id="ARBA00004572"/>
    </source>
</evidence>
<keyword evidence="6" id="KW-0653">Protein transport</keyword>
<dbReference type="InterPro" id="IPR023392">
    <property type="entry name" value="Tom20_dom_sf"/>
</dbReference>
<proteinExistence type="inferred from homology"/>
<sequence length="181" mass="20479">MSNILSQNKLLAALGLTGCAFVGYAFYFDYKRTHAPDYKDKLRAKRKAAQKAKQPSAIPDSDLPDPKDPQQMQYFFMSRLQMGEELLMAGKEKEGIEHLAIAIVASPMPQQVLGILHQTLPYEHFQLLVAALPAAKQRLYRMFNMEQNGEDSDSDEVVITNSSIDERIVNIDNMDELEDLE</sequence>
<evidence type="ECO:0000256" key="2">
    <source>
        <dbReference type="ARBA" id="ARBA00005792"/>
    </source>
</evidence>
<dbReference type="InterPro" id="IPR022422">
    <property type="entry name" value="MAS20_rcpt_metazoan"/>
</dbReference>
<dbReference type="GO" id="GO:0030943">
    <property type="term" value="F:mitochondrion targeting sequence binding"/>
    <property type="evidence" value="ECO:0007669"/>
    <property type="project" value="TreeGrafter"/>
</dbReference>
<comment type="subcellular location">
    <subcellularLocation>
        <location evidence="1">Mitochondrion outer membrane</location>
        <topology evidence="1">Single-pass membrane protein</topology>
    </subcellularLocation>
</comment>
<organism evidence="10 11">
    <name type="scientific">Acrobeloides nanus</name>
    <dbReference type="NCBI Taxonomy" id="290746"/>
    <lineage>
        <taxon>Eukaryota</taxon>
        <taxon>Metazoa</taxon>
        <taxon>Ecdysozoa</taxon>
        <taxon>Nematoda</taxon>
        <taxon>Chromadorea</taxon>
        <taxon>Rhabditida</taxon>
        <taxon>Tylenchina</taxon>
        <taxon>Cephalobomorpha</taxon>
        <taxon>Cephaloboidea</taxon>
        <taxon>Cephalobidae</taxon>
        <taxon>Acrobeloides</taxon>
    </lineage>
</organism>
<evidence type="ECO:0000256" key="6">
    <source>
        <dbReference type="ARBA" id="ARBA00022927"/>
    </source>
</evidence>
<evidence type="ECO:0000256" key="4">
    <source>
        <dbReference type="ARBA" id="ARBA00022692"/>
    </source>
</evidence>
<comment type="similarity">
    <text evidence="2">Belongs to the Tom20 family.</text>
</comment>
<dbReference type="GO" id="GO:0030150">
    <property type="term" value="P:protein import into mitochondrial matrix"/>
    <property type="evidence" value="ECO:0007669"/>
    <property type="project" value="TreeGrafter"/>
</dbReference>
<evidence type="ECO:0000256" key="9">
    <source>
        <dbReference type="ARBA" id="ARBA00023136"/>
    </source>
</evidence>
<dbReference type="GO" id="GO:0006605">
    <property type="term" value="P:protein targeting"/>
    <property type="evidence" value="ECO:0007669"/>
    <property type="project" value="InterPro"/>
</dbReference>
<dbReference type="GO" id="GO:0008320">
    <property type="term" value="F:protein transmembrane transporter activity"/>
    <property type="evidence" value="ECO:0007669"/>
    <property type="project" value="TreeGrafter"/>
</dbReference>
<name>A0A914C7U8_9BILA</name>